<dbReference type="PROSITE" id="PS00211">
    <property type="entry name" value="ABC_TRANSPORTER_1"/>
    <property type="match status" value="1"/>
</dbReference>
<feature type="transmembrane region" description="Helical" evidence="8">
    <location>
        <begin position="213"/>
        <end position="230"/>
    </location>
</feature>
<dbReference type="InterPro" id="IPR027417">
    <property type="entry name" value="P-loop_NTPase"/>
</dbReference>
<dbReference type="Gene3D" id="3.40.50.300">
    <property type="entry name" value="P-loop containing nucleotide triphosphate hydrolases"/>
    <property type="match status" value="1"/>
</dbReference>
<evidence type="ECO:0000256" key="2">
    <source>
        <dbReference type="ARBA" id="ARBA00022692"/>
    </source>
</evidence>
<dbReference type="SMART" id="SM00382">
    <property type="entry name" value="AAA"/>
    <property type="match status" value="1"/>
</dbReference>
<dbReference type="InterPro" id="IPR003593">
    <property type="entry name" value="AAA+_ATPase"/>
</dbReference>
<name>A0ABN5V956_9ACTN</name>
<dbReference type="PROSITE" id="PS50893">
    <property type="entry name" value="ABC_TRANSPORTER_2"/>
    <property type="match status" value="1"/>
</dbReference>
<keyword evidence="3" id="KW-0547">Nucleotide-binding</keyword>
<dbReference type="PANTHER" id="PTHR43394:SF1">
    <property type="entry name" value="ATP-BINDING CASSETTE SUB-FAMILY B MEMBER 10, MITOCHONDRIAL"/>
    <property type="match status" value="1"/>
</dbReference>
<feature type="transmembrane region" description="Helical" evidence="8">
    <location>
        <begin position="351"/>
        <end position="369"/>
    </location>
</feature>
<reference evidence="11 12" key="2">
    <citation type="journal article" date="2023" name="ChemBioChem">
        <title>Acyltransferase Domain Exchange between Two Independent Type I Polyketide Synthases in the Same Producer Strain of Macrolide Antibiotics.</title>
        <authorList>
            <person name="Kudo F."/>
            <person name="Kishikawa K."/>
            <person name="Tsuboi K."/>
            <person name="Kido T."/>
            <person name="Usui T."/>
            <person name="Hashimoto J."/>
            <person name="Shin-Ya K."/>
            <person name="Miyanaga A."/>
            <person name="Eguchi T."/>
        </authorList>
    </citation>
    <scope>NUCLEOTIDE SEQUENCE [LARGE SCALE GENOMIC DNA]</scope>
    <source>
        <strain evidence="11 12">A-8890</strain>
    </source>
</reference>
<feature type="transmembrane region" description="Helical" evidence="8">
    <location>
        <begin position="96"/>
        <end position="123"/>
    </location>
</feature>
<protein>
    <submittedName>
        <fullName evidence="11">ABC transporter, ATP-binding protein</fullName>
    </submittedName>
</protein>
<gene>
    <name evidence="11" type="ORF">SGFS_011070</name>
</gene>
<proteinExistence type="predicted"/>
<dbReference type="Proteomes" id="UP001321542">
    <property type="component" value="Chromosome"/>
</dbReference>
<evidence type="ECO:0000256" key="6">
    <source>
        <dbReference type="ARBA" id="ARBA00023136"/>
    </source>
</evidence>
<comment type="subcellular location">
    <subcellularLocation>
        <location evidence="1">Cell membrane</location>
        <topology evidence="1">Multi-pass membrane protein</topology>
    </subcellularLocation>
</comment>
<dbReference type="SUPFAM" id="SSF90123">
    <property type="entry name" value="ABC transporter transmembrane region"/>
    <property type="match status" value="1"/>
</dbReference>
<evidence type="ECO:0000256" key="7">
    <source>
        <dbReference type="SAM" id="MobiDB-lite"/>
    </source>
</evidence>
<dbReference type="PROSITE" id="PS50929">
    <property type="entry name" value="ABC_TM1F"/>
    <property type="match status" value="1"/>
</dbReference>
<feature type="compositionally biased region" description="Basic and acidic residues" evidence="7">
    <location>
        <begin position="1"/>
        <end position="23"/>
    </location>
</feature>
<evidence type="ECO:0000313" key="12">
    <source>
        <dbReference type="Proteomes" id="UP001321542"/>
    </source>
</evidence>
<keyword evidence="12" id="KW-1185">Reference proteome</keyword>
<feature type="transmembrane region" description="Helical" evidence="8">
    <location>
        <begin position="236"/>
        <end position="253"/>
    </location>
</feature>
<feature type="compositionally biased region" description="Polar residues" evidence="7">
    <location>
        <begin position="24"/>
        <end position="33"/>
    </location>
</feature>
<evidence type="ECO:0000259" key="9">
    <source>
        <dbReference type="PROSITE" id="PS50893"/>
    </source>
</evidence>
<evidence type="ECO:0000256" key="3">
    <source>
        <dbReference type="ARBA" id="ARBA00022741"/>
    </source>
</evidence>
<dbReference type="SUPFAM" id="SSF52540">
    <property type="entry name" value="P-loop containing nucleoside triphosphate hydrolases"/>
    <property type="match status" value="1"/>
</dbReference>
<dbReference type="InterPro" id="IPR039421">
    <property type="entry name" value="Type_1_exporter"/>
</dbReference>
<evidence type="ECO:0000256" key="4">
    <source>
        <dbReference type="ARBA" id="ARBA00022840"/>
    </source>
</evidence>
<accession>A0ABN5V956</accession>
<evidence type="ECO:0000256" key="8">
    <source>
        <dbReference type="SAM" id="Phobius"/>
    </source>
</evidence>
<dbReference type="Pfam" id="PF00005">
    <property type="entry name" value="ABC_tran"/>
    <property type="match status" value="1"/>
</dbReference>
<dbReference type="PANTHER" id="PTHR43394">
    <property type="entry name" value="ATP-DEPENDENT PERMEASE MDL1, MITOCHONDRIAL"/>
    <property type="match status" value="1"/>
</dbReference>
<keyword evidence="6 8" id="KW-0472">Membrane</keyword>
<keyword evidence="5 8" id="KW-1133">Transmembrane helix</keyword>
<feature type="transmembrane region" description="Helical" evidence="8">
    <location>
        <begin position="135"/>
        <end position="159"/>
    </location>
</feature>
<dbReference type="RefSeq" id="WP_350283976.1">
    <property type="nucleotide sequence ID" value="NZ_AP018448.1"/>
</dbReference>
<dbReference type="InterPro" id="IPR036640">
    <property type="entry name" value="ABC1_TM_sf"/>
</dbReference>
<dbReference type="EMBL" id="AP018448">
    <property type="protein sequence ID" value="BBC29813.1"/>
    <property type="molecule type" value="Genomic_DNA"/>
</dbReference>
<dbReference type="GO" id="GO:0005524">
    <property type="term" value="F:ATP binding"/>
    <property type="evidence" value="ECO:0007669"/>
    <property type="project" value="UniProtKB-KW"/>
</dbReference>
<evidence type="ECO:0000313" key="11">
    <source>
        <dbReference type="EMBL" id="BBC29813.1"/>
    </source>
</evidence>
<dbReference type="CDD" id="cd18551">
    <property type="entry name" value="ABC_6TM_LmrA_like"/>
    <property type="match status" value="1"/>
</dbReference>
<feature type="domain" description="ABC transmembrane type-1" evidence="10">
    <location>
        <begin position="98"/>
        <end position="376"/>
    </location>
</feature>
<dbReference type="InterPro" id="IPR011527">
    <property type="entry name" value="ABC1_TM_dom"/>
</dbReference>
<dbReference type="InterPro" id="IPR003439">
    <property type="entry name" value="ABC_transporter-like_ATP-bd"/>
</dbReference>
<dbReference type="Gene3D" id="1.20.1560.10">
    <property type="entry name" value="ABC transporter type 1, transmembrane domain"/>
    <property type="match status" value="1"/>
</dbReference>
<keyword evidence="4 11" id="KW-0067">ATP-binding</keyword>
<evidence type="ECO:0000256" key="5">
    <source>
        <dbReference type="ARBA" id="ARBA00022989"/>
    </source>
</evidence>
<keyword evidence="2 8" id="KW-0812">Transmembrane</keyword>
<dbReference type="Pfam" id="PF00664">
    <property type="entry name" value="ABC_membrane"/>
    <property type="match status" value="1"/>
</dbReference>
<dbReference type="InterPro" id="IPR017871">
    <property type="entry name" value="ABC_transporter-like_CS"/>
</dbReference>
<feature type="region of interest" description="Disordered" evidence="7">
    <location>
        <begin position="1"/>
        <end position="67"/>
    </location>
</feature>
<sequence length="663" mass="71244">MSDRTTDEGGHRRPREQRTDLTKASESASQQGPEQGRRATREKRGHGQGMSKDQQQMEDGTARRRAGHRAVPQLHLHLLWGKGAKPWQALGRHRRLIVLGILLGLTGAATSLAQPAVIGQLVGAAEKGRPVTEPILIAAALFTADAVLGALHSYTIGLAGENIVYDIRSTLTSRLLRSRFRAYSDWQQGDVFSRMVSDTLLARSTMTHAIDSILNNGFLVIGGIVLMAWIDMVLLAATLVCLGVTSVVSLWLARGVHRVSVRNQTDTGNFGSALLRVLGAMPTVKASRAESREAEGIAVIAKEARKSGIKVTVMSSLLDPTMSIGTQLALTVVIGLGAARSATGAMPAADLTAFILYLFYLVAPLLQLFESIAQFQVGRASVDRLAELGRIEVETDQRYDPATARTRSGRSRSRGYEAGLVFDEVRFSYPNSQQVILGGVSFTVPDRGLTAIVGPSGAGKSTVFQLIERLFDPVSGVIRIDGTDITDMPLNQLRSVVGYVDQDHTLLRGSVRDNLTYSAPNAGDKDIAEALRMANLTEVIAALPNGLDTGLGDRGAGLSGGQRQRLAIARTLLQTPRFLLLDEATANLDSESEGALRDSIAMISEFCAVIAIAHRLSTVTQAQQIIVMDKGTVQATGTHADLNRTNALYSRLSKLQELSDIAS</sequence>
<evidence type="ECO:0000259" key="10">
    <source>
        <dbReference type="PROSITE" id="PS50929"/>
    </source>
</evidence>
<organism evidence="11 12">
    <name type="scientific">Streptomyces graminofaciens</name>
    <dbReference type="NCBI Taxonomy" id="68212"/>
    <lineage>
        <taxon>Bacteria</taxon>
        <taxon>Bacillati</taxon>
        <taxon>Actinomycetota</taxon>
        <taxon>Actinomycetes</taxon>
        <taxon>Kitasatosporales</taxon>
        <taxon>Streptomycetaceae</taxon>
        <taxon>Streptomyces</taxon>
    </lineage>
</organism>
<feature type="domain" description="ABC transporter" evidence="9">
    <location>
        <begin position="420"/>
        <end position="655"/>
    </location>
</feature>
<evidence type="ECO:0000256" key="1">
    <source>
        <dbReference type="ARBA" id="ARBA00004651"/>
    </source>
</evidence>
<reference evidence="11 12" key="1">
    <citation type="journal article" date="2010" name="ChemBioChem">
        <title>Cloning and characterization of the biosynthetic gene cluster of 16-membered macrolide antibiotic FD-891: involvement of a dual functional cytochrome P450 monooxygenase catalyzing epoxidation and hydroxylation.</title>
        <authorList>
            <person name="Kudo F."/>
            <person name="Motegi A."/>
            <person name="Mizoue K."/>
            <person name="Eguchi T."/>
        </authorList>
    </citation>
    <scope>NUCLEOTIDE SEQUENCE [LARGE SCALE GENOMIC DNA]</scope>
    <source>
        <strain evidence="11 12">A-8890</strain>
    </source>
</reference>